<dbReference type="InterPro" id="IPR042206">
    <property type="entry name" value="CRISPR-assoc_Cas1_C"/>
</dbReference>
<dbReference type="InterPro" id="IPR050646">
    <property type="entry name" value="Cas1"/>
</dbReference>
<dbReference type="Gene3D" id="1.20.120.920">
    <property type="entry name" value="CRISPR-associated endonuclease Cas1, C-terminal domain"/>
    <property type="match status" value="1"/>
</dbReference>
<keyword evidence="6 10" id="KW-0051">Antiviral defense</keyword>
<dbReference type="RefSeq" id="WP_307014139.1">
    <property type="nucleotide sequence ID" value="NZ_CP121247.1"/>
</dbReference>
<dbReference type="NCBIfam" id="TIGR03639">
    <property type="entry name" value="cas1_NMENI"/>
    <property type="match status" value="1"/>
</dbReference>
<reference evidence="11 12" key="1">
    <citation type="submission" date="2023-07" db="EMBL/GenBank/DDBJ databases">
        <title>Sequencing the genomes of 1000 actinobacteria strains.</title>
        <authorList>
            <person name="Klenk H.-P."/>
        </authorList>
    </citation>
    <scope>NUCLEOTIDE SEQUENCE [LARGE SCALE GENOMIC DNA]</scope>
    <source>
        <strain evidence="11 12">DSM 102162</strain>
    </source>
</reference>
<dbReference type="PANTHER" id="PTHR34353">
    <property type="entry name" value="CRISPR-ASSOCIATED ENDONUCLEASE CAS1 1"/>
    <property type="match status" value="1"/>
</dbReference>
<name>A0ABT9NAX7_9ACTO</name>
<keyword evidence="12" id="KW-1185">Reference proteome</keyword>
<organism evidence="11 12">
    <name type="scientific">Arcanobacterium wilhelmae</name>
    <dbReference type="NCBI Taxonomy" id="1803177"/>
    <lineage>
        <taxon>Bacteria</taxon>
        <taxon>Bacillati</taxon>
        <taxon>Actinomycetota</taxon>
        <taxon>Actinomycetes</taxon>
        <taxon>Actinomycetales</taxon>
        <taxon>Actinomycetaceae</taxon>
        <taxon>Arcanobacterium</taxon>
    </lineage>
</organism>
<dbReference type="InterPro" id="IPR002729">
    <property type="entry name" value="CRISPR-assoc_Cas1"/>
</dbReference>
<comment type="similarity">
    <text evidence="10">Belongs to the CRISPR-associated endonuclease Cas1 family.</text>
</comment>
<accession>A0ABT9NAX7</accession>
<feature type="binding site" evidence="10">
    <location>
        <position position="149"/>
    </location>
    <ligand>
        <name>Mn(2+)</name>
        <dbReference type="ChEBI" id="CHEBI:29035"/>
    </ligand>
</feature>
<keyword evidence="3 10" id="KW-0255">Endonuclease</keyword>
<gene>
    <name evidence="10" type="primary">cas1</name>
    <name evidence="11" type="ORF">J2S49_000437</name>
</gene>
<evidence type="ECO:0000256" key="3">
    <source>
        <dbReference type="ARBA" id="ARBA00022759"/>
    </source>
</evidence>
<keyword evidence="8 10" id="KW-0464">Manganese</keyword>
<dbReference type="Pfam" id="PF01867">
    <property type="entry name" value="Cas_Cas1"/>
    <property type="match status" value="1"/>
</dbReference>
<dbReference type="HAMAP" id="MF_01470">
    <property type="entry name" value="Cas1"/>
    <property type="match status" value="1"/>
</dbReference>
<comment type="subunit">
    <text evidence="9 10">Homodimer, forms a heterotetramer with a Cas2 homodimer.</text>
</comment>
<dbReference type="NCBIfam" id="TIGR00287">
    <property type="entry name" value="cas1"/>
    <property type="match status" value="1"/>
</dbReference>
<keyword evidence="7 10" id="KW-0238">DNA-binding</keyword>
<evidence type="ECO:0000256" key="8">
    <source>
        <dbReference type="ARBA" id="ARBA00023211"/>
    </source>
</evidence>
<evidence type="ECO:0000256" key="2">
    <source>
        <dbReference type="ARBA" id="ARBA00022723"/>
    </source>
</evidence>
<evidence type="ECO:0000256" key="4">
    <source>
        <dbReference type="ARBA" id="ARBA00022801"/>
    </source>
</evidence>
<feature type="binding site" evidence="10">
    <location>
        <position position="227"/>
    </location>
    <ligand>
        <name>Mn(2+)</name>
        <dbReference type="ChEBI" id="CHEBI:29035"/>
    </ligand>
</feature>
<proteinExistence type="inferred from homology"/>
<dbReference type="EMBL" id="JAUSQW010000001">
    <property type="protein sequence ID" value="MDP9800361.1"/>
    <property type="molecule type" value="Genomic_DNA"/>
</dbReference>
<evidence type="ECO:0000256" key="5">
    <source>
        <dbReference type="ARBA" id="ARBA00022842"/>
    </source>
</evidence>
<evidence type="ECO:0000256" key="1">
    <source>
        <dbReference type="ARBA" id="ARBA00022722"/>
    </source>
</evidence>
<keyword evidence="4 10" id="KW-0378">Hydrolase</keyword>
<comment type="cofactor">
    <cofactor evidence="10">
        <name>Mg(2+)</name>
        <dbReference type="ChEBI" id="CHEBI:18420"/>
    </cofactor>
    <cofactor evidence="10">
        <name>Mn(2+)</name>
        <dbReference type="ChEBI" id="CHEBI:29035"/>
    </cofactor>
</comment>
<protein>
    <recommendedName>
        <fullName evidence="10">CRISPR-associated endonuclease Cas1</fullName>
        <ecNumber evidence="10">3.1.-.-</ecNumber>
    </recommendedName>
</protein>
<evidence type="ECO:0000313" key="12">
    <source>
        <dbReference type="Proteomes" id="UP001235966"/>
    </source>
</evidence>
<comment type="caution">
    <text evidence="11">The sequence shown here is derived from an EMBL/GenBank/DDBJ whole genome shotgun (WGS) entry which is preliminary data.</text>
</comment>
<sequence>MEQWRILDCSTMRGKLCTKRGALSVEREDSPPVLLPVADIAVALIGISVSFSAAVIHQLAKHDVAIVFCDWKGVPESAAYSWSEHGRVGARHRAQASLPESRRKSAWAQIIRAKVKGQANVLAKAGSPRSALLRKLASSVRSGDPANVEAQAARAYWQELWGDEGFHRIPGGNAEATDPRNAYLDYAYTVLRGHGIRAVIGAGLCPTLGIFHKGRGNNFALVDDLIEPFRPAIDSAILELKPDLPIEDPHVRRALVEASSQTFLQDGTTIASAFGDLAQHYARYVEGDVDRLTVPHWRGDLKDG</sequence>
<keyword evidence="5 10" id="KW-0460">Magnesium</keyword>
<keyword evidence="1 10" id="KW-0540">Nuclease</keyword>
<evidence type="ECO:0000256" key="7">
    <source>
        <dbReference type="ARBA" id="ARBA00023125"/>
    </source>
</evidence>
<feature type="binding site" evidence="10">
    <location>
        <position position="212"/>
    </location>
    <ligand>
        <name>Mn(2+)</name>
        <dbReference type="ChEBI" id="CHEBI:29035"/>
    </ligand>
</feature>
<keyword evidence="2 10" id="KW-0479">Metal-binding</keyword>
<dbReference type="InterPro" id="IPR019855">
    <property type="entry name" value="CRISPR-assoc_Cas1_NMENI"/>
</dbReference>
<comment type="function">
    <text evidence="10">CRISPR (clustered regularly interspaced short palindromic repeat), is an adaptive immune system that provides protection against mobile genetic elements (viruses, transposable elements and conjugative plasmids). CRISPR clusters contain spacers, sequences complementary to antecedent mobile elements, and target invading nucleic acids. CRISPR clusters are transcribed and processed into CRISPR RNA (crRNA). Acts as a dsDNA endonuclease. Involved in the integration of spacer DNA into the CRISPR cassette.</text>
</comment>
<evidence type="ECO:0000256" key="6">
    <source>
        <dbReference type="ARBA" id="ARBA00023118"/>
    </source>
</evidence>
<dbReference type="Proteomes" id="UP001235966">
    <property type="component" value="Unassembled WGS sequence"/>
</dbReference>
<evidence type="ECO:0000256" key="10">
    <source>
        <dbReference type="HAMAP-Rule" id="MF_01470"/>
    </source>
</evidence>
<evidence type="ECO:0000313" key="11">
    <source>
        <dbReference type="EMBL" id="MDP9800361.1"/>
    </source>
</evidence>
<dbReference type="EC" id="3.1.-.-" evidence="10"/>
<dbReference type="PANTHER" id="PTHR34353:SF2">
    <property type="entry name" value="CRISPR-ASSOCIATED ENDONUCLEASE CAS1 1"/>
    <property type="match status" value="1"/>
</dbReference>
<evidence type="ECO:0000256" key="9">
    <source>
        <dbReference type="ARBA" id="ARBA00038592"/>
    </source>
</evidence>